<name>A0A941DJB5_9BURK</name>
<evidence type="ECO:0000313" key="2">
    <source>
        <dbReference type="Proteomes" id="UP000680067"/>
    </source>
</evidence>
<proteinExistence type="predicted"/>
<dbReference type="InterPro" id="IPR016631">
    <property type="entry name" value="Regulatory_RpfE"/>
</dbReference>
<organism evidence="1 2">
    <name type="scientific">Undibacterium luofuense</name>
    <dbReference type="NCBI Taxonomy" id="2828733"/>
    <lineage>
        <taxon>Bacteria</taxon>
        <taxon>Pseudomonadati</taxon>
        <taxon>Pseudomonadota</taxon>
        <taxon>Betaproteobacteria</taxon>
        <taxon>Burkholderiales</taxon>
        <taxon>Oxalobacteraceae</taxon>
        <taxon>Undibacterium</taxon>
    </lineage>
</organism>
<evidence type="ECO:0008006" key="3">
    <source>
        <dbReference type="Google" id="ProtNLM"/>
    </source>
</evidence>
<dbReference type="EMBL" id="JAGSPN010000004">
    <property type="protein sequence ID" value="MBR7782027.1"/>
    <property type="molecule type" value="Genomic_DNA"/>
</dbReference>
<gene>
    <name evidence="1" type="ORF">KDM89_07745</name>
</gene>
<sequence length="324" mass="37165">MKNLTLILPFAIPPAEFLADFRKSLNMPALSGLLAGLELSTQQEFDDFSPALPHEYWQAGLQAETPANSPPLAWHFMQEARLPVSEGFWFLLQPVHIHVARDHLVLTDTERLDIRPEESEAFFAIATEVAQEYGLTLQYGNAQQWFVRADRWRELRTCTSAAASGHNIDIWMPRGDGERQWRQFQNEVQMRWHDHPLNQEREMRGLRTVNSVWISCGADRLLPSFRTSAIWNGKAASDNPSTLLIDTLSSHALNSDWGMWLEQMQTIDQQLFAPLLADIREGKWQTVTILISDSRRLCELRCRKVPGWKFWQRGSLEPLFGAAA</sequence>
<dbReference type="PIRSF" id="PIRSF015283">
    <property type="entry name" value="Regulatory_RpfE"/>
    <property type="match status" value="1"/>
</dbReference>
<reference evidence="1" key="1">
    <citation type="submission" date="2021-04" db="EMBL/GenBank/DDBJ databases">
        <title>novel species isolated from subtropical streams in China.</title>
        <authorList>
            <person name="Lu H."/>
        </authorList>
    </citation>
    <scope>NUCLEOTIDE SEQUENCE</scope>
    <source>
        <strain evidence="1">LFS511W</strain>
    </source>
</reference>
<dbReference type="Proteomes" id="UP000680067">
    <property type="component" value="Unassembled WGS sequence"/>
</dbReference>
<evidence type="ECO:0000313" key="1">
    <source>
        <dbReference type="EMBL" id="MBR7782027.1"/>
    </source>
</evidence>
<protein>
    <recommendedName>
        <fullName evidence="3">Phosphoglycerate mutase</fullName>
    </recommendedName>
</protein>
<comment type="caution">
    <text evidence="1">The sequence shown here is derived from an EMBL/GenBank/DDBJ whole genome shotgun (WGS) entry which is preliminary data.</text>
</comment>
<dbReference type="RefSeq" id="WP_212687368.1">
    <property type="nucleotide sequence ID" value="NZ_JAGSPN010000004.1"/>
</dbReference>
<accession>A0A941DJB5</accession>
<dbReference type="AlphaFoldDB" id="A0A941DJB5"/>
<keyword evidence="2" id="KW-1185">Reference proteome</keyword>